<dbReference type="Pfam" id="PF00003">
    <property type="entry name" value="7tm_3"/>
    <property type="match status" value="1"/>
</dbReference>
<evidence type="ECO:0000256" key="8">
    <source>
        <dbReference type="ARBA" id="ARBA00023170"/>
    </source>
</evidence>
<keyword evidence="6" id="KW-0297">G-protein coupled receptor</keyword>
<evidence type="ECO:0000256" key="11">
    <source>
        <dbReference type="SAM" id="Phobius"/>
    </source>
</evidence>
<organism evidence="13 14">
    <name type="scientific">Xenopus laevis</name>
    <name type="common">African clawed frog</name>
    <dbReference type="NCBI Taxonomy" id="8355"/>
    <lineage>
        <taxon>Eukaryota</taxon>
        <taxon>Metazoa</taxon>
        <taxon>Chordata</taxon>
        <taxon>Craniata</taxon>
        <taxon>Vertebrata</taxon>
        <taxon>Euteleostomi</taxon>
        <taxon>Amphibia</taxon>
        <taxon>Batrachia</taxon>
        <taxon>Anura</taxon>
        <taxon>Pipoidea</taxon>
        <taxon>Pipidae</taxon>
        <taxon>Xenopodinae</taxon>
        <taxon>Xenopus</taxon>
        <taxon>Xenopus</taxon>
    </lineage>
</organism>
<dbReference type="Pfam" id="PF07562">
    <property type="entry name" value="NCD3G"/>
    <property type="match status" value="1"/>
</dbReference>
<dbReference type="PRINTS" id="PR01535">
    <property type="entry name" value="VOMERONASL2R"/>
</dbReference>
<protein>
    <submittedName>
        <fullName evidence="14">Vomeronasal type-2 receptor 26-like</fullName>
    </submittedName>
</protein>
<keyword evidence="9" id="KW-0325">Glycoprotein</keyword>
<evidence type="ECO:0000256" key="10">
    <source>
        <dbReference type="ARBA" id="ARBA00023224"/>
    </source>
</evidence>
<proteinExistence type="predicted"/>
<name>A0A8J1KQW6_XENLA</name>
<evidence type="ECO:0000256" key="3">
    <source>
        <dbReference type="ARBA" id="ARBA00022692"/>
    </source>
</evidence>
<feature type="transmembrane region" description="Helical" evidence="11">
    <location>
        <begin position="626"/>
        <end position="646"/>
    </location>
</feature>
<dbReference type="Gene3D" id="2.10.50.30">
    <property type="entry name" value="GPCR, family 3, nine cysteines domain"/>
    <property type="match status" value="1"/>
</dbReference>
<evidence type="ECO:0000256" key="6">
    <source>
        <dbReference type="ARBA" id="ARBA00023040"/>
    </source>
</evidence>
<dbReference type="Pfam" id="PF01094">
    <property type="entry name" value="ANF_receptor"/>
    <property type="match status" value="1"/>
</dbReference>
<feature type="transmembrane region" description="Helical" evidence="11">
    <location>
        <begin position="814"/>
        <end position="838"/>
    </location>
</feature>
<dbReference type="InterPro" id="IPR017978">
    <property type="entry name" value="GPCR_3_C"/>
</dbReference>
<accession>A0A8J1KQW6</accession>
<evidence type="ECO:0000256" key="2">
    <source>
        <dbReference type="ARBA" id="ARBA00022475"/>
    </source>
</evidence>
<dbReference type="KEGG" id="xla:121393935"/>
<feature type="transmembrane region" description="Helical" evidence="11">
    <location>
        <begin position="658"/>
        <end position="682"/>
    </location>
</feature>
<keyword evidence="7 11" id="KW-0472">Membrane</keyword>
<dbReference type="PANTHER" id="PTHR24061">
    <property type="entry name" value="CALCIUM-SENSING RECEPTOR-RELATED"/>
    <property type="match status" value="1"/>
</dbReference>
<dbReference type="InterPro" id="IPR001828">
    <property type="entry name" value="ANF_lig-bd_rcpt"/>
</dbReference>
<evidence type="ECO:0000256" key="7">
    <source>
        <dbReference type="ARBA" id="ARBA00023136"/>
    </source>
</evidence>
<dbReference type="PROSITE" id="PS50259">
    <property type="entry name" value="G_PROTEIN_RECEP_F3_4"/>
    <property type="match status" value="1"/>
</dbReference>
<comment type="subcellular location">
    <subcellularLocation>
        <location evidence="1">Cell membrane</location>
        <topology evidence="1">Multi-pass membrane protein</topology>
    </subcellularLocation>
</comment>
<keyword evidence="2" id="KW-1003">Cell membrane</keyword>
<evidence type="ECO:0000313" key="14">
    <source>
        <dbReference type="RefSeq" id="XP_041419722.1"/>
    </source>
</evidence>
<feature type="transmembrane region" description="Helical" evidence="11">
    <location>
        <begin position="273"/>
        <end position="295"/>
    </location>
</feature>
<dbReference type="PANTHER" id="PTHR24061:SF588">
    <property type="entry name" value="VOMERONASAL TYPE-2 RECEPTOR 26"/>
    <property type="match status" value="1"/>
</dbReference>
<evidence type="ECO:0000313" key="13">
    <source>
        <dbReference type="Proteomes" id="UP000186698"/>
    </source>
</evidence>
<feature type="transmembrane region" description="Helical" evidence="11">
    <location>
        <begin position="745"/>
        <end position="770"/>
    </location>
</feature>
<dbReference type="FunFam" id="3.40.50.2300:FF:000728">
    <property type="entry name" value="Uncharacterized protein"/>
    <property type="match status" value="1"/>
</dbReference>
<keyword evidence="3 11" id="KW-0812">Transmembrane</keyword>
<keyword evidence="5 11" id="KW-1133">Transmembrane helix</keyword>
<dbReference type="InterPro" id="IPR000337">
    <property type="entry name" value="GPCR_3"/>
</dbReference>
<dbReference type="InterPro" id="IPR004073">
    <property type="entry name" value="GPCR_3_vmron_rcpt_2"/>
</dbReference>
<dbReference type="InterPro" id="IPR028082">
    <property type="entry name" value="Peripla_BP_I"/>
</dbReference>
<dbReference type="PRINTS" id="PR00248">
    <property type="entry name" value="GPCRMGR"/>
</dbReference>
<keyword evidence="13" id="KW-1185">Reference proteome</keyword>
<reference evidence="14" key="1">
    <citation type="submission" date="2025-08" db="UniProtKB">
        <authorList>
            <consortium name="RefSeq"/>
        </authorList>
    </citation>
    <scope>IDENTIFICATION</scope>
    <source>
        <strain evidence="14">J_2021</strain>
        <tissue evidence="14">Erythrocytes</tissue>
    </source>
</reference>
<dbReference type="Proteomes" id="UP000186698">
    <property type="component" value="Chromosome 1L"/>
</dbReference>
<dbReference type="SUPFAM" id="SSF53822">
    <property type="entry name" value="Periplasmic binding protein-like I"/>
    <property type="match status" value="1"/>
</dbReference>
<dbReference type="InterPro" id="IPR017979">
    <property type="entry name" value="GPCR_3_CS"/>
</dbReference>
<dbReference type="Gene3D" id="3.40.50.2300">
    <property type="match status" value="2"/>
</dbReference>
<dbReference type="OrthoDB" id="5984008at2759"/>
<evidence type="ECO:0000256" key="9">
    <source>
        <dbReference type="ARBA" id="ARBA00023180"/>
    </source>
</evidence>
<evidence type="ECO:0000256" key="5">
    <source>
        <dbReference type="ARBA" id="ARBA00022989"/>
    </source>
</evidence>
<dbReference type="GO" id="GO:0005886">
    <property type="term" value="C:plasma membrane"/>
    <property type="evidence" value="ECO:0000318"/>
    <property type="project" value="GO_Central"/>
</dbReference>
<feature type="domain" description="G-protein coupled receptors family 3 profile" evidence="12">
    <location>
        <begin position="588"/>
        <end position="852"/>
    </location>
</feature>
<evidence type="ECO:0000256" key="4">
    <source>
        <dbReference type="ARBA" id="ARBA00022729"/>
    </source>
</evidence>
<keyword evidence="10" id="KW-0807">Transducer</keyword>
<dbReference type="CDD" id="cd15283">
    <property type="entry name" value="7tmC_V2R_pheromone"/>
    <property type="match status" value="1"/>
</dbReference>
<sequence>MLGVITANNPFKVLIYVVVLCVVPCRCGAPSENPACHLNIIETYEDYEYIKEGDIMIGGILSMNALMIDYLVPVCFYDGMLCVGALAKNYRQLVDFYFAIEQINNNLAQLPNLTLGYHIYDSCGDPRKAVRSVFQILSGTREPVPNYSCVGKRNIAGFIGDLSSETTVPIAQILTILGYSQISYGATDPSLSERITFPYFFRTVQNDESSYFALGKLLRQFDWTWVGIITSDDISGDEEHQHLSKYLYSEGICIEFTVKINDLTSVYTDHDSAIIYLSSTSIILLCGTVSLFFLLQLSHVTSVLLKKTLILSTNLGANDIVIGYDQDIFNCSLVFVPGYHYHLDTPEMRSFLANLHPLTFPKDKLLEDIWMIFHLCLSEDPNKNHLYEYIYLQRLQNCTGQKHITDLPYFTSDYSSPQVHLAVDIMSKTLHDMNMQLSEKSVKNREKHHYVHQLHQYLKTLTYNSSDGPTFYFNENGEYITRHLIYNYKFANGLVIKNLIGESSPTWKNNTIPRARCSDSCLPGFRKAPSSSAQSCCYDCVLCSEGEISNITDSTSCFKCPDMEWPNEGKNHCIARKEDFLSYTNDHISVFILSSSILLFIINLLILRVFISYWDTPIVRANNRSLSFLLLVSIKLSFLSVFLFLGRPVDITCMLRNITFGITFSIAVSSVLAKTIMVYIAFKATKPGSSWRKWVGVKLSNSLVFFCLSIQIIICMTWLSIYPPFQELDLHTYPGTIIIQCNEGSAIGFYSVIGYMGLLAAVSFVLAFLARTLPDSFNEAKYITFSMLLFCSVWITMIPAYLSTKGKNTVCVEIFAILTSSAGLLFCTFLPKCFIILFRPEMNTKSHLLGKKTLQPT</sequence>
<feature type="transmembrane region" description="Helical" evidence="11">
    <location>
        <begin position="782"/>
        <end position="802"/>
    </location>
</feature>
<feature type="transmembrane region" description="Helical" evidence="11">
    <location>
        <begin position="590"/>
        <end position="614"/>
    </location>
</feature>
<dbReference type="FunFam" id="3.40.50.2300:FF:000112">
    <property type="entry name" value="Uncharacterized protein"/>
    <property type="match status" value="1"/>
</dbReference>
<gene>
    <name evidence="14" type="primary">LOC121393935</name>
</gene>
<dbReference type="AlphaFoldDB" id="A0A8J1KQW6"/>
<dbReference type="RefSeq" id="XP_041419722.1">
    <property type="nucleotide sequence ID" value="XM_041563788.1"/>
</dbReference>
<dbReference type="InterPro" id="IPR000068">
    <property type="entry name" value="GPCR_3_Ca_sens_rcpt-rel"/>
</dbReference>
<dbReference type="FunFam" id="2.10.50.30:FF:000003">
    <property type="entry name" value="Vomeronasal 2, receptor 120"/>
    <property type="match status" value="1"/>
</dbReference>
<keyword evidence="4" id="KW-0732">Signal</keyword>
<dbReference type="PROSITE" id="PS00981">
    <property type="entry name" value="G_PROTEIN_RECEP_F3_3"/>
    <property type="match status" value="1"/>
</dbReference>
<dbReference type="InterPro" id="IPR038550">
    <property type="entry name" value="GPCR_3_9-Cys_sf"/>
</dbReference>
<dbReference type="GO" id="GO:0004930">
    <property type="term" value="F:G protein-coupled receptor activity"/>
    <property type="evidence" value="ECO:0000318"/>
    <property type="project" value="GO_Central"/>
</dbReference>
<evidence type="ECO:0000259" key="12">
    <source>
        <dbReference type="PROSITE" id="PS50259"/>
    </source>
</evidence>
<dbReference type="InterPro" id="IPR011500">
    <property type="entry name" value="GPCR_3_9-Cys_dom"/>
</dbReference>
<dbReference type="GeneID" id="121393935"/>
<keyword evidence="8" id="KW-0675">Receptor</keyword>
<evidence type="ECO:0000256" key="1">
    <source>
        <dbReference type="ARBA" id="ARBA00004651"/>
    </source>
</evidence>
<feature type="transmembrane region" description="Helical" evidence="11">
    <location>
        <begin position="703"/>
        <end position="725"/>
    </location>
</feature>